<feature type="chain" id="PRO_5046037412" evidence="9">
    <location>
        <begin position="28"/>
        <end position="216"/>
    </location>
</feature>
<keyword evidence="6" id="KW-0249">Electron transport</keyword>
<dbReference type="PANTHER" id="PTHR33751:SF9">
    <property type="entry name" value="CYTOCHROME C4"/>
    <property type="match status" value="1"/>
</dbReference>
<evidence type="ECO:0000256" key="3">
    <source>
        <dbReference type="ARBA" id="ARBA00022617"/>
    </source>
</evidence>
<keyword evidence="5" id="KW-0574">Periplasm</keyword>
<reference evidence="11 12" key="1">
    <citation type="submission" date="2022-10" db="EMBL/GenBank/DDBJ databases">
        <title>paucibacter sp. hw8 Genome sequencing.</title>
        <authorList>
            <person name="Park S."/>
        </authorList>
    </citation>
    <scope>NUCLEOTIDE SEQUENCE [LARGE SCALE GENOMIC DNA]</scope>
    <source>
        <strain evidence="12">hw8</strain>
    </source>
</reference>
<dbReference type="InterPro" id="IPR009056">
    <property type="entry name" value="Cyt_c-like_dom"/>
</dbReference>
<proteinExistence type="predicted"/>
<dbReference type="Proteomes" id="UP001219862">
    <property type="component" value="Unassembled WGS sequence"/>
</dbReference>
<feature type="signal peptide" evidence="9">
    <location>
        <begin position="1"/>
        <end position="27"/>
    </location>
</feature>
<evidence type="ECO:0000313" key="12">
    <source>
        <dbReference type="Proteomes" id="UP001219862"/>
    </source>
</evidence>
<dbReference type="PANTHER" id="PTHR33751">
    <property type="entry name" value="CBB3-TYPE CYTOCHROME C OXIDASE SUBUNIT FIXP"/>
    <property type="match status" value="1"/>
</dbReference>
<dbReference type="PIRSF" id="PIRSF000005">
    <property type="entry name" value="Cytochrome_c4"/>
    <property type="match status" value="1"/>
</dbReference>
<dbReference type="SUPFAM" id="SSF46626">
    <property type="entry name" value="Cytochrome c"/>
    <property type="match status" value="2"/>
</dbReference>
<dbReference type="EMBL" id="JAQQXS010000001">
    <property type="protein sequence ID" value="MDC8783824.1"/>
    <property type="molecule type" value="Genomic_DNA"/>
</dbReference>
<keyword evidence="2" id="KW-0813">Transport</keyword>
<comment type="subcellular location">
    <subcellularLocation>
        <location evidence="1">Periplasm</location>
    </subcellularLocation>
</comment>
<dbReference type="Pfam" id="PF00034">
    <property type="entry name" value="Cytochrom_C"/>
    <property type="match status" value="2"/>
</dbReference>
<dbReference type="RefSeq" id="WP_273594934.1">
    <property type="nucleotide sequence ID" value="NZ_JAQQXS010000001.1"/>
</dbReference>
<evidence type="ECO:0000256" key="4">
    <source>
        <dbReference type="ARBA" id="ARBA00022723"/>
    </source>
</evidence>
<protein>
    <submittedName>
        <fullName evidence="11">C-type cytochrome</fullName>
    </submittedName>
</protein>
<accession>A0ABT5KLN4</accession>
<evidence type="ECO:0000256" key="1">
    <source>
        <dbReference type="ARBA" id="ARBA00004418"/>
    </source>
</evidence>
<dbReference type="PROSITE" id="PS51007">
    <property type="entry name" value="CYTC"/>
    <property type="match status" value="2"/>
</dbReference>
<evidence type="ECO:0000256" key="6">
    <source>
        <dbReference type="ARBA" id="ARBA00022982"/>
    </source>
</evidence>
<evidence type="ECO:0000313" key="11">
    <source>
        <dbReference type="EMBL" id="MDC8783824.1"/>
    </source>
</evidence>
<comment type="caution">
    <text evidence="11">The sequence shown here is derived from an EMBL/GenBank/DDBJ whole genome shotgun (WGS) entry which is preliminary data.</text>
</comment>
<feature type="domain" description="Cytochrome c" evidence="10">
    <location>
        <begin position="27"/>
        <end position="121"/>
    </location>
</feature>
<keyword evidence="3 8" id="KW-0349">Heme</keyword>
<keyword evidence="12" id="KW-1185">Reference proteome</keyword>
<organism evidence="11 12">
    <name type="scientific">Roseateles koreensis</name>
    <dbReference type="NCBI Taxonomy" id="2987526"/>
    <lineage>
        <taxon>Bacteria</taxon>
        <taxon>Pseudomonadati</taxon>
        <taxon>Pseudomonadota</taxon>
        <taxon>Betaproteobacteria</taxon>
        <taxon>Burkholderiales</taxon>
        <taxon>Sphaerotilaceae</taxon>
        <taxon>Roseateles</taxon>
    </lineage>
</organism>
<gene>
    <name evidence="11" type="ORF">PRZ01_01290</name>
</gene>
<dbReference type="InterPro" id="IPR050597">
    <property type="entry name" value="Cytochrome_c_Oxidase_Subunit"/>
</dbReference>
<evidence type="ECO:0000256" key="9">
    <source>
        <dbReference type="SAM" id="SignalP"/>
    </source>
</evidence>
<dbReference type="Gene3D" id="1.10.760.10">
    <property type="entry name" value="Cytochrome c-like domain"/>
    <property type="match status" value="2"/>
</dbReference>
<name>A0ABT5KLN4_9BURK</name>
<dbReference type="InterPro" id="IPR024167">
    <property type="entry name" value="Cytochrome_c4-like"/>
</dbReference>
<dbReference type="InterPro" id="IPR036909">
    <property type="entry name" value="Cyt_c-like_dom_sf"/>
</dbReference>
<evidence type="ECO:0000259" key="10">
    <source>
        <dbReference type="PROSITE" id="PS51007"/>
    </source>
</evidence>
<sequence>MSSSIYTYRVRPVVASLLLALSGAAVAQDAPGANAIAQADQAAQKVAATICASCHGATGTSTSPLFPRLAGQQEAYLNAQLKAFKGKTRGEQDAHDYMWGMATLLDDAVIDGLSRYYAAQKPAPGMPGDPALLARGKVLYEQGEPARQVAACSACHGENAAGVSIFPRLAGQHAAYVVRQLDAIQHKFRDSPVMHGVIKELDPADMKAVAAYVQSR</sequence>
<keyword evidence="4 8" id="KW-0479">Metal-binding</keyword>
<evidence type="ECO:0000256" key="2">
    <source>
        <dbReference type="ARBA" id="ARBA00022448"/>
    </source>
</evidence>
<feature type="domain" description="Cytochrome c" evidence="10">
    <location>
        <begin position="131"/>
        <end position="216"/>
    </location>
</feature>
<keyword evidence="7 8" id="KW-0408">Iron</keyword>
<evidence type="ECO:0000256" key="7">
    <source>
        <dbReference type="ARBA" id="ARBA00023004"/>
    </source>
</evidence>
<evidence type="ECO:0000256" key="8">
    <source>
        <dbReference type="PROSITE-ProRule" id="PRU00433"/>
    </source>
</evidence>
<keyword evidence="9" id="KW-0732">Signal</keyword>
<evidence type="ECO:0000256" key="5">
    <source>
        <dbReference type="ARBA" id="ARBA00022764"/>
    </source>
</evidence>